<dbReference type="GO" id="GO:0006352">
    <property type="term" value="P:DNA-templated transcription initiation"/>
    <property type="evidence" value="ECO:0007669"/>
    <property type="project" value="InterPro"/>
</dbReference>
<dbReference type="GO" id="GO:0016987">
    <property type="term" value="F:sigma factor activity"/>
    <property type="evidence" value="ECO:0007669"/>
    <property type="project" value="InterPro"/>
</dbReference>
<feature type="domain" description="RNA polymerase sigma factor 70 region 4 type 2" evidence="1">
    <location>
        <begin position="58"/>
        <end position="110"/>
    </location>
</feature>
<dbReference type="Gene3D" id="1.10.10.10">
    <property type="entry name" value="Winged helix-like DNA-binding domain superfamily/Winged helix DNA-binding domain"/>
    <property type="match status" value="1"/>
</dbReference>
<accession>A0A1G7QBA8</accession>
<gene>
    <name evidence="2" type="ORF">SAMN04244560_01540</name>
</gene>
<proteinExistence type="predicted"/>
<organism evidence="2 3">
    <name type="scientific">Thermoanaerobacter thermohydrosulfuricus</name>
    <name type="common">Clostridium thermohydrosulfuricum</name>
    <dbReference type="NCBI Taxonomy" id="1516"/>
    <lineage>
        <taxon>Bacteria</taxon>
        <taxon>Bacillati</taxon>
        <taxon>Bacillota</taxon>
        <taxon>Clostridia</taxon>
        <taxon>Thermoanaerobacterales</taxon>
        <taxon>Thermoanaerobacteraceae</taxon>
        <taxon>Thermoanaerobacter</taxon>
    </lineage>
</organism>
<dbReference type="NCBIfam" id="TIGR02937">
    <property type="entry name" value="sigma70-ECF"/>
    <property type="match status" value="1"/>
</dbReference>
<dbReference type="GO" id="GO:0003677">
    <property type="term" value="F:DNA binding"/>
    <property type="evidence" value="ECO:0007669"/>
    <property type="project" value="InterPro"/>
</dbReference>
<dbReference type="CDD" id="cd06171">
    <property type="entry name" value="Sigma70_r4"/>
    <property type="match status" value="1"/>
</dbReference>
<protein>
    <submittedName>
        <fullName evidence="2">Sigma-70, region 4</fullName>
    </submittedName>
</protein>
<dbReference type="RefSeq" id="WP_004402034.1">
    <property type="nucleotide sequence ID" value="NZ_FNBS01000034.1"/>
</dbReference>
<sequence length="122" mass="14152">MLNINDEKLISYIAKGMKNEYIRLSIKYNKIKEKELLIEDEESVSSDSENAQNIETKLAIEEALQKLTPLQKEIIIETILYGKKEKEIALKLHISQQAVNKTKKRALKKMREFLGEDFLDGL</sequence>
<dbReference type="Pfam" id="PF08281">
    <property type="entry name" value="Sigma70_r4_2"/>
    <property type="match status" value="1"/>
</dbReference>
<name>A0A1G7QBA8_THETY</name>
<dbReference type="InterPro" id="IPR013324">
    <property type="entry name" value="RNA_pol_sigma_r3/r4-like"/>
</dbReference>
<evidence type="ECO:0000313" key="2">
    <source>
        <dbReference type="EMBL" id="SDF95774.1"/>
    </source>
</evidence>
<dbReference type="AlphaFoldDB" id="A0A1G7QBA8"/>
<evidence type="ECO:0000313" key="3">
    <source>
        <dbReference type="Proteomes" id="UP000183404"/>
    </source>
</evidence>
<dbReference type="InterPro" id="IPR014284">
    <property type="entry name" value="RNA_pol_sigma-70_dom"/>
</dbReference>
<dbReference type="EMBL" id="FNBS01000034">
    <property type="protein sequence ID" value="SDF95774.1"/>
    <property type="molecule type" value="Genomic_DNA"/>
</dbReference>
<dbReference type="InterPro" id="IPR036388">
    <property type="entry name" value="WH-like_DNA-bd_sf"/>
</dbReference>
<reference evidence="2 3" key="1">
    <citation type="submission" date="2016-10" db="EMBL/GenBank/DDBJ databases">
        <authorList>
            <person name="de Groot N.N."/>
        </authorList>
    </citation>
    <scope>NUCLEOTIDE SEQUENCE [LARGE SCALE GENOMIC DNA]</scope>
    <source>
        <strain evidence="2 3">DSM 569</strain>
    </source>
</reference>
<dbReference type="Proteomes" id="UP000183404">
    <property type="component" value="Unassembled WGS sequence"/>
</dbReference>
<dbReference type="SUPFAM" id="SSF88659">
    <property type="entry name" value="Sigma3 and sigma4 domains of RNA polymerase sigma factors"/>
    <property type="match status" value="1"/>
</dbReference>
<dbReference type="InterPro" id="IPR013249">
    <property type="entry name" value="RNA_pol_sigma70_r4_t2"/>
</dbReference>
<evidence type="ECO:0000259" key="1">
    <source>
        <dbReference type="Pfam" id="PF08281"/>
    </source>
</evidence>